<dbReference type="Proteomes" id="UP001233999">
    <property type="component" value="Unassembled WGS sequence"/>
</dbReference>
<organism evidence="1 2">
    <name type="scientific">Diploptera punctata</name>
    <name type="common">Pacific beetle cockroach</name>
    <dbReference type="NCBI Taxonomy" id="6984"/>
    <lineage>
        <taxon>Eukaryota</taxon>
        <taxon>Metazoa</taxon>
        <taxon>Ecdysozoa</taxon>
        <taxon>Arthropoda</taxon>
        <taxon>Hexapoda</taxon>
        <taxon>Insecta</taxon>
        <taxon>Pterygota</taxon>
        <taxon>Neoptera</taxon>
        <taxon>Polyneoptera</taxon>
        <taxon>Dictyoptera</taxon>
        <taxon>Blattodea</taxon>
        <taxon>Blaberoidea</taxon>
        <taxon>Blaberidae</taxon>
        <taxon>Diplopterinae</taxon>
        <taxon>Diploptera</taxon>
    </lineage>
</organism>
<dbReference type="EMBL" id="JASPKZ010001574">
    <property type="protein sequence ID" value="KAJ9597979.1"/>
    <property type="molecule type" value="Genomic_DNA"/>
</dbReference>
<comment type="caution">
    <text evidence="1">The sequence shown here is derived from an EMBL/GenBank/DDBJ whole genome shotgun (WGS) entry which is preliminary data.</text>
</comment>
<evidence type="ECO:0000313" key="2">
    <source>
        <dbReference type="Proteomes" id="UP001233999"/>
    </source>
</evidence>
<reference evidence="1" key="1">
    <citation type="journal article" date="2023" name="IScience">
        <title>Live-bearing cockroach genome reveals convergent evolutionary mechanisms linked to viviparity in insects and beyond.</title>
        <authorList>
            <person name="Fouks B."/>
            <person name="Harrison M.C."/>
            <person name="Mikhailova A.A."/>
            <person name="Marchal E."/>
            <person name="English S."/>
            <person name="Carruthers M."/>
            <person name="Jennings E.C."/>
            <person name="Chiamaka E.L."/>
            <person name="Frigard R.A."/>
            <person name="Pippel M."/>
            <person name="Attardo G.M."/>
            <person name="Benoit J.B."/>
            <person name="Bornberg-Bauer E."/>
            <person name="Tobe S.S."/>
        </authorList>
    </citation>
    <scope>NUCLEOTIDE SEQUENCE</scope>
    <source>
        <strain evidence="1">Stay&amp;Tobe</strain>
    </source>
</reference>
<gene>
    <name evidence="1" type="ORF">L9F63_011180</name>
</gene>
<name>A0AAD8AFG1_DIPPU</name>
<proteinExistence type="predicted"/>
<feature type="non-terminal residue" evidence="1">
    <location>
        <position position="69"/>
    </location>
</feature>
<accession>A0AAD8AFG1</accession>
<keyword evidence="2" id="KW-1185">Reference proteome</keyword>
<sequence length="69" mass="7638">VKSRSAHKLKQIAATSTSDHSWQTCLGFSPTANAPFLTHCVFLRFINPITYIFIAGHDSIIERSGMTKS</sequence>
<reference evidence="1" key="2">
    <citation type="submission" date="2023-05" db="EMBL/GenBank/DDBJ databases">
        <authorList>
            <person name="Fouks B."/>
        </authorList>
    </citation>
    <scope>NUCLEOTIDE SEQUENCE</scope>
    <source>
        <strain evidence="1">Stay&amp;Tobe</strain>
        <tissue evidence="1">Testes</tissue>
    </source>
</reference>
<dbReference type="AlphaFoldDB" id="A0AAD8AFG1"/>
<feature type="non-terminal residue" evidence="1">
    <location>
        <position position="1"/>
    </location>
</feature>
<evidence type="ECO:0000313" key="1">
    <source>
        <dbReference type="EMBL" id="KAJ9597979.1"/>
    </source>
</evidence>
<protein>
    <submittedName>
        <fullName evidence="1">Uncharacterized protein</fullName>
    </submittedName>
</protein>